<evidence type="ECO:0000313" key="2">
    <source>
        <dbReference type="Proteomes" id="UP000252519"/>
    </source>
</evidence>
<dbReference type="AlphaFoldDB" id="A0A368GNZ9"/>
<dbReference type="OrthoDB" id="10028421at2759"/>
<protein>
    <submittedName>
        <fullName evidence="1">Uncharacterized protein</fullName>
    </submittedName>
</protein>
<name>A0A368GNZ9_ANCCA</name>
<dbReference type="Proteomes" id="UP000252519">
    <property type="component" value="Unassembled WGS sequence"/>
</dbReference>
<proteinExistence type="predicted"/>
<comment type="caution">
    <text evidence="1">The sequence shown here is derived from an EMBL/GenBank/DDBJ whole genome shotgun (WGS) entry which is preliminary data.</text>
</comment>
<dbReference type="STRING" id="29170.A0A368GNZ9"/>
<accession>A0A368GNZ9</accession>
<feature type="non-terminal residue" evidence="1">
    <location>
        <position position="1"/>
    </location>
</feature>
<gene>
    <name evidence="1" type="ORF">ANCCAN_07920</name>
</gene>
<evidence type="ECO:0000313" key="1">
    <source>
        <dbReference type="EMBL" id="RCN46054.1"/>
    </source>
</evidence>
<dbReference type="EMBL" id="JOJR01000087">
    <property type="protein sequence ID" value="RCN46054.1"/>
    <property type="molecule type" value="Genomic_DNA"/>
</dbReference>
<reference evidence="1 2" key="1">
    <citation type="submission" date="2014-10" db="EMBL/GenBank/DDBJ databases">
        <title>Draft genome of the hookworm Ancylostoma caninum.</title>
        <authorList>
            <person name="Mitreva M."/>
        </authorList>
    </citation>
    <scope>NUCLEOTIDE SEQUENCE [LARGE SCALE GENOMIC DNA]</scope>
    <source>
        <strain evidence="1 2">Baltimore</strain>
    </source>
</reference>
<sequence length="149" mass="16623">LLTRIVKENGLVLVEQEADEASQVSVESSGSSISIKPGPLLFSADTIKLVERAVPGSSSLDQKVRKLVDTNKKMRKDYEEMEQSIYSQRISRANHQANIAGHGPADEVNNTSLRTTYEDKFSEFHSYICCVFRSNSLVLSLMVFVWHSG</sequence>
<keyword evidence="2" id="KW-1185">Reference proteome</keyword>
<organism evidence="1 2">
    <name type="scientific">Ancylostoma caninum</name>
    <name type="common">Dog hookworm</name>
    <dbReference type="NCBI Taxonomy" id="29170"/>
    <lineage>
        <taxon>Eukaryota</taxon>
        <taxon>Metazoa</taxon>
        <taxon>Ecdysozoa</taxon>
        <taxon>Nematoda</taxon>
        <taxon>Chromadorea</taxon>
        <taxon>Rhabditida</taxon>
        <taxon>Rhabditina</taxon>
        <taxon>Rhabditomorpha</taxon>
        <taxon>Strongyloidea</taxon>
        <taxon>Ancylostomatidae</taxon>
        <taxon>Ancylostomatinae</taxon>
        <taxon>Ancylostoma</taxon>
    </lineage>
</organism>